<dbReference type="GO" id="GO:0005737">
    <property type="term" value="C:cytoplasm"/>
    <property type="evidence" value="ECO:0007669"/>
    <property type="project" value="TreeGrafter"/>
</dbReference>
<evidence type="ECO:0000313" key="10">
    <source>
        <dbReference type="EMBL" id="CAF5201525.1"/>
    </source>
</evidence>
<keyword evidence="5" id="KW-0443">Lipid metabolism</keyword>
<comment type="similarity">
    <text evidence="1">Belongs to the cytidylyltransferase family.</text>
</comment>
<dbReference type="AlphaFoldDB" id="A0A8S3IR14"/>
<dbReference type="EMBL" id="CAJOBH010245009">
    <property type="protein sequence ID" value="CAF5122092.1"/>
    <property type="molecule type" value="Genomic_DNA"/>
</dbReference>
<evidence type="ECO:0000313" key="11">
    <source>
        <dbReference type="Proteomes" id="UP000681720"/>
    </source>
</evidence>
<evidence type="ECO:0000256" key="3">
    <source>
        <dbReference type="ARBA" id="ARBA00022679"/>
    </source>
</evidence>
<sequence>MNIHERVLSLLACRYVDEVVISAPYAVTLELMNHFKVSLVIHGRTSYDPDVDGRDPYEVPKGLGKFQQIDTGNPMSTQDIITRIINNRLAYETRNERKQANEAAAYAAFEKLKVGGLQESPAIDTD</sequence>
<evidence type="ECO:0000256" key="5">
    <source>
        <dbReference type="ARBA" id="ARBA00023098"/>
    </source>
</evidence>
<evidence type="ECO:0000256" key="1">
    <source>
        <dbReference type="ARBA" id="ARBA00010101"/>
    </source>
</evidence>
<evidence type="ECO:0000256" key="8">
    <source>
        <dbReference type="ARBA" id="ARBA00025707"/>
    </source>
</evidence>
<keyword evidence="2" id="KW-0444">Lipid biosynthesis</keyword>
<dbReference type="GO" id="GO:0006646">
    <property type="term" value="P:phosphatidylethanolamine biosynthetic process"/>
    <property type="evidence" value="ECO:0007669"/>
    <property type="project" value="InterPro"/>
</dbReference>
<dbReference type="InterPro" id="IPR014729">
    <property type="entry name" value="Rossmann-like_a/b/a_fold"/>
</dbReference>
<dbReference type="Proteomes" id="UP000681967">
    <property type="component" value="Unassembled WGS sequence"/>
</dbReference>
<accession>A0A8S3IR14</accession>
<dbReference type="Gene3D" id="3.40.50.620">
    <property type="entry name" value="HUPs"/>
    <property type="match status" value="1"/>
</dbReference>
<dbReference type="InterPro" id="IPR044608">
    <property type="entry name" value="Ect1/PCYT2"/>
</dbReference>
<proteinExistence type="inferred from homology"/>
<dbReference type="EMBL" id="CAJOBJ010346065">
    <property type="protein sequence ID" value="CAF5201525.1"/>
    <property type="molecule type" value="Genomic_DNA"/>
</dbReference>
<dbReference type="PANTHER" id="PTHR45780:SF2">
    <property type="entry name" value="ETHANOLAMINE-PHOSPHATE CYTIDYLYLTRANSFERASE"/>
    <property type="match status" value="1"/>
</dbReference>
<gene>
    <name evidence="9" type="ORF">BYL167_LOCUS67216</name>
    <name evidence="10" type="ORF">GIL414_LOCUS76753</name>
</gene>
<keyword evidence="4" id="KW-0548">Nucleotidyltransferase</keyword>
<dbReference type="Proteomes" id="UP000681720">
    <property type="component" value="Unassembled WGS sequence"/>
</dbReference>
<protein>
    <submittedName>
        <fullName evidence="10">Uncharacterized protein</fullName>
    </submittedName>
</protein>
<comment type="pathway">
    <text evidence="8">Phospholipid metabolism.</text>
</comment>
<evidence type="ECO:0000256" key="7">
    <source>
        <dbReference type="ARBA" id="ARBA00023264"/>
    </source>
</evidence>
<evidence type="ECO:0000256" key="2">
    <source>
        <dbReference type="ARBA" id="ARBA00022516"/>
    </source>
</evidence>
<dbReference type="PANTHER" id="PTHR45780">
    <property type="entry name" value="ETHANOLAMINE-PHOSPHATE CYTIDYLYLTRANSFERASE"/>
    <property type="match status" value="1"/>
</dbReference>
<keyword evidence="3" id="KW-0808">Transferase</keyword>
<name>A0A8S3IR14_9BILA</name>
<evidence type="ECO:0000313" key="9">
    <source>
        <dbReference type="EMBL" id="CAF5122092.1"/>
    </source>
</evidence>
<keyword evidence="6" id="KW-0594">Phospholipid biosynthesis</keyword>
<dbReference type="GO" id="GO:0004306">
    <property type="term" value="F:ethanolamine-phosphate cytidylyltransferase activity"/>
    <property type="evidence" value="ECO:0007669"/>
    <property type="project" value="InterPro"/>
</dbReference>
<keyword evidence="7" id="KW-1208">Phospholipid metabolism</keyword>
<dbReference type="SUPFAM" id="SSF52374">
    <property type="entry name" value="Nucleotidylyl transferase"/>
    <property type="match status" value="1"/>
</dbReference>
<comment type="caution">
    <text evidence="10">The sequence shown here is derived from an EMBL/GenBank/DDBJ whole genome shotgun (WGS) entry which is preliminary data.</text>
</comment>
<reference evidence="10" key="1">
    <citation type="submission" date="2021-02" db="EMBL/GenBank/DDBJ databases">
        <authorList>
            <person name="Nowell W R."/>
        </authorList>
    </citation>
    <scope>NUCLEOTIDE SEQUENCE</scope>
</reference>
<evidence type="ECO:0000256" key="6">
    <source>
        <dbReference type="ARBA" id="ARBA00023209"/>
    </source>
</evidence>
<organism evidence="10 11">
    <name type="scientific">Rotaria magnacalcarata</name>
    <dbReference type="NCBI Taxonomy" id="392030"/>
    <lineage>
        <taxon>Eukaryota</taxon>
        <taxon>Metazoa</taxon>
        <taxon>Spiralia</taxon>
        <taxon>Gnathifera</taxon>
        <taxon>Rotifera</taxon>
        <taxon>Eurotatoria</taxon>
        <taxon>Bdelloidea</taxon>
        <taxon>Philodinida</taxon>
        <taxon>Philodinidae</taxon>
        <taxon>Rotaria</taxon>
    </lineage>
</organism>
<evidence type="ECO:0000256" key="4">
    <source>
        <dbReference type="ARBA" id="ARBA00022695"/>
    </source>
</evidence>